<dbReference type="AlphaFoldDB" id="A0A9Q3CQ32"/>
<feature type="compositionally biased region" description="Pro residues" evidence="1">
    <location>
        <begin position="51"/>
        <end position="61"/>
    </location>
</feature>
<protein>
    <submittedName>
        <fullName evidence="2">Uncharacterized protein</fullName>
    </submittedName>
</protein>
<comment type="caution">
    <text evidence="2">The sequence shown here is derived from an EMBL/GenBank/DDBJ whole genome shotgun (WGS) entry which is preliminary data.</text>
</comment>
<evidence type="ECO:0000256" key="1">
    <source>
        <dbReference type="SAM" id="MobiDB-lite"/>
    </source>
</evidence>
<proteinExistence type="predicted"/>
<evidence type="ECO:0000313" key="3">
    <source>
        <dbReference type="Proteomes" id="UP000765509"/>
    </source>
</evidence>
<feature type="region of interest" description="Disordered" evidence="1">
    <location>
        <begin position="1"/>
        <end position="76"/>
    </location>
</feature>
<feature type="compositionally biased region" description="Polar residues" evidence="1">
    <location>
        <begin position="23"/>
        <end position="36"/>
    </location>
</feature>
<evidence type="ECO:0000313" key="2">
    <source>
        <dbReference type="EMBL" id="MBW0487170.1"/>
    </source>
</evidence>
<organism evidence="2 3">
    <name type="scientific">Austropuccinia psidii MF-1</name>
    <dbReference type="NCBI Taxonomy" id="1389203"/>
    <lineage>
        <taxon>Eukaryota</taxon>
        <taxon>Fungi</taxon>
        <taxon>Dikarya</taxon>
        <taxon>Basidiomycota</taxon>
        <taxon>Pucciniomycotina</taxon>
        <taxon>Pucciniomycetes</taxon>
        <taxon>Pucciniales</taxon>
        <taxon>Sphaerophragmiaceae</taxon>
        <taxon>Austropuccinia</taxon>
    </lineage>
</organism>
<dbReference type="EMBL" id="AVOT02009020">
    <property type="protein sequence ID" value="MBW0487170.1"/>
    <property type="molecule type" value="Genomic_DNA"/>
</dbReference>
<sequence>MHRTKPTKPPQQDSPVPCMPCEQTLQQPTPGPSGTQWLEDLSREPSQHNEPPIPGPSPSSKPPEDDLTSCPATPRSMIIIDDKPFGSALPASATFPSCDPSLHSYPGSFPLTPTTPPTPPSRCQAPLIPTMTLAKSLPTYDQL</sequence>
<gene>
    <name evidence="2" type="ORF">O181_026885</name>
</gene>
<accession>A0A9Q3CQ32</accession>
<keyword evidence="3" id="KW-1185">Reference proteome</keyword>
<reference evidence="2" key="1">
    <citation type="submission" date="2021-03" db="EMBL/GenBank/DDBJ databases">
        <title>Draft genome sequence of rust myrtle Austropuccinia psidii MF-1, a brazilian biotype.</title>
        <authorList>
            <person name="Quecine M.C."/>
            <person name="Pachon D.M.R."/>
            <person name="Bonatelli M.L."/>
            <person name="Correr F.H."/>
            <person name="Franceschini L.M."/>
            <person name="Leite T.F."/>
            <person name="Margarido G.R.A."/>
            <person name="Almeida C.A."/>
            <person name="Ferrarezi J.A."/>
            <person name="Labate C.A."/>
        </authorList>
    </citation>
    <scope>NUCLEOTIDE SEQUENCE</scope>
    <source>
        <strain evidence="2">MF-1</strain>
    </source>
</reference>
<dbReference type="Proteomes" id="UP000765509">
    <property type="component" value="Unassembled WGS sequence"/>
</dbReference>
<name>A0A9Q3CQ32_9BASI</name>